<evidence type="ECO:0000313" key="9">
    <source>
        <dbReference type="Proteomes" id="UP000717515"/>
    </source>
</evidence>
<evidence type="ECO:0000256" key="4">
    <source>
        <dbReference type="PROSITE-ProRule" id="PRU00134"/>
    </source>
</evidence>
<feature type="compositionally biased region" description="Basic and acidic residues" evidence="5">
    <location>
        <begin position="60"/>
        <end position="70"/>
    </location>
</feature>
<dbReference type="InterPro" id="IPR001214">
    <property type="entry name" value="SET_dom"/>
</dbReference>
<gene>
    <name evidence="8" type="ORF">KVV02_005771</name>
</gene>
<evidence type="ECO:0000256" key="2">
    <source>
        <dbReference type="ARBA" id="ARBA00022771"/>
    </source>
</evidence>
<evidence type="ECO:0000259" key="7">
    <source>
        <dbReference type="PROSITE" id="PS50865"/>
    </source>
</evidence>
<evidence type="ECO:0000256" key="5">
    <source>
        <dbReference type="SAM" id="MobiDB-lite"/>
    </source>
</evidence>
<dbReference type="PANTHER" id="PTHR12197">
    <property type="entry name" value="HISTONE-LYSINE N-METHYLTRANSFERASE SMYD"/>
    <property type="match status" value="1"/>
</dbReference>
<feature type="region of interest" description="Disordered" evidence="5">
    <location>
        <begin position="849"/>
        <end position="907"/>
    </location>
</feature>
<dbReference type="Gene3D" id="2.170.270.10">
    <property type="entry name" value="SET domain"/>
    <property type="match status" value="1"/>
</dbReference>
<dbReference type="AlphaFoldDB" id="A0A9P8CZT7"/>
<evidence type="ECO:0008006" key="10">
    <source>
        <dbReference type="Google" id="ProtNLM"/>
    </source>
</evidence>
<feature type="region of interest" description="Disordered" evidence="5">
    <location>
        <begin position="1"/>
        <end position="77"/>
    </location>
</feature>
<evidence type="ECO:0000256" key="1">
    <source>
        <dbReference type="ARBA" id="ARBA00022723"/>
    </source>
</evidence>
<organism evidence="8 9">
    <name type="scientific">Mortierella alpina</name>
    <name type="common">Oleaginous fungus</name>
    <name type="synonym">Mortierella renispora</name>
    <dbReference type="NCBI Taxonomy" id="64518"/>
    <lineage>
        <taxon>Eukaryota</taxon>
        <taxon>Fungi</taxon>
        <taxon>Fungi incertae sedis</taxon>
        <taxon>Mucoromycota</taxon>
        <taxon>Mortierellomycotina</taxon>
        <taxon>Mortierellomycetes</taxon>
        <taxon>Mortierellales</taxon>
        <taxon>Mortierellaceae</taxon>
        <taxon>Mortierella</taxon>
    </lineage>
</organism>
<reference evidence="8" key="1">
    <citation type="submission" date="2021-07" db="EMBL/GenBank/DDBJ databases">
        <title>Draft genome of Mortierella alpina, strain LL118, isolated from an aspen leaf litter sample.</title>
        <authorList>
            <person name="Yang S."/>
            <person name="Vinatzer B.A."/>
        </authorList>
    </citation>
    <scope>NUCLEOTIDE SEQUENCE</scope>
    <source>
        <strain evidence="8">LL118</strain>
    </source>
</reference>
<accession>A0A9P8CZT7</accession>
<keyword evidence="2 4" id="KW-0863">Zinc-finger</keyword>
<keyword evidence="3" id="KW-0862">Zinc</keyword>
<feature type="compositionally biased region" description="Polar residues" evidence="5">
    <location>
        <begin position="897"/>
        <end position="907"/>
    </location>
</feature>
<sequence>GNSNTEHNSAFHIMDTSNVAEGQTPPSPSSAASPTLRPSTNRTKRQYRTKPRGDESDDGIQERVPAEDRNLSSTSAASSTTKAAAIAAGSNLPYVQSQNAQNIAEVYPGLARLSFLDQEQTTHEQDLDSSASLFGAKTRRPLQQKSQPVSMSQEGSVPTQPDGSMAKACPAERPKTSMPPASSPSALSAGTKTGTTLVEIKETGSVGKGRGVFSSATEVLTPGMLVFKELGYCQVVNDASLSQVCSACFKDTREEQGEDEKATSSGGISASGQRKLVRCAGCKVVWYCNKACQIKDWKLHHQIECQGIQKSMEDPIMKDIWTRRAMETTTVRALCRLVRRRERVRKSVAYKAEHGTIDAAQKQVNEVYFSGLDQKEEEWLDEHGSTWIEQYLNVEDNERVSTTSNESTKADLQHSSQLAKIMAIVTSCVVAPKEDRQTFLKGGDSGSERSEMGGFSLLRTLMSYGFSITNLETTSEVGLSLYIQCMPFMNHSCVPNCIYTFKGSRVECRVIRDVQPGEELTISYIDQIGTTRERQRQLQNQYHFTCDCPLCKFFPANPMIQPDEAPLKAITPDLPFCPVLDPKQGFVCRNTACAKVLETKPILAIESQLAIYNKVELNCQQCASKAELTQELVEENQQDFDRLLTAFTREMNSGTTPKAGSRNFELAKAIVPESANAEKDDEADKPAASGGLTTVKEPSASALRYFDKAYKTLTAVLPPHSRSRTFADTALAVEDKESIPRSDFHQLTRRLVQTAFDEAVSHKNWNFALSQSIQLEHILKNTYVGHHPLKAIQGYYTCKIANLLANLLLEESTVEIEEADQGAQDADDDMAGNSDDEHDLKALRDAMGGGDRARAVSSVGTGSLQEQLLRGKRKENEHDALTRGSDGKQRNKRLGSKKSQAQSSQEMMQRLKVLVPRLEDPSILQQFRVCWGKDGKLASRYRYQIDSLRQALHYAELPYSKK</sequence>
<feature type="compositionally biased region" description="Basic and acidic residues" evidence="5">
    <location>
        <begin position="676"/>
        <end position="685"/>
    </location>
</feature>
<dbReference type="PANTHER" id="PTHR12197:SF251">
    <property type="entry name" value="EG:BACR7C10.4 PROTEIN"/>
    <property type="match status" value="1"/>
</dbReference>
<dbReference type="GO" id="GO:0008270">
    <property type="term" value="F:zinc ion binding"/>
    <property type="evidence" value="ECO:0007669"/>
    <property type="project" value="UniProtKB-KW"/>
</dbReference>
<proteinExistence type="predicted"/>
<feature type="compositionally biased region" description="Low complexity" evidence="5">
    <location>
        <begin position="178"/>
        <end position="189"/>
    </location>
</feature>
<feature type="region of interest" description="Disordered" evidence="5">
    <location>
        <begin position="673"/>
        <end position="693"/>
    </location>
</feature>
<dbReference type="SUPFAM" id="SSF82199">
    <property type="entry name" value="SET domain"/>
    <property type="match status" value="1"/>
</dbReference>
<dbReference type="Pfam" id="PF00856">
    <property type="entry name" value="SET"/>
    <property type="match status" value="1"/>
</dbReference>
<dbReference type="InterPro" id="IPR050869">
    <property type="entry name" value="H3K4_H4K5_MeTrfase"/>
</dbReference>
<dbReference type="PROSITE" id="PS50280">
    <property type="entry name" value="SET"/>
    <property type="match status" value="1"/>
</dbReference>
<dbReference type="Proteomes" id="UP000717515">
    <property type="component" value="Unassembled WGS sequence"/>
</dbReference>
<dbReference type="PROSITE" id="PS50865">
    <property type="entry name" value="ZF_MYND_2"/>
    <property type="match status" value="1"/>
</dbReference>
<dbReference type="EMBL" id="JAIFTL010000029">
    <property type="protein sequence ID" value="KAG9325927.1"/>
    <property type="molecule type" value="Genomic_DNA"/>
</dbReference>
<feature type="compositionally biased region" description="Basic and acidic residues" evidence="5">
    <location>
        <begin position="874"/>
        <end position="889"/>
    </location>
</feature>
<feature type="region of interest" description="Disordered" evidence="5">
    <location>
        <begin position="121"/>
        <end position="193"/>
    </location>
</feature>
<feature type="domain" description="MYND-type" evidence="7">
    <location>
        <begin position="245"/>
        <end position="305"/>
    </location>
</feature>
<dbReference type="InterPro" id="IPR046341">
    <property type="entry name" value="SET_dom_sf"/>
</dbReference>
<comment type="caution">
    <text evidence="8">The sequence shown here is derived from an EMBL/GenBank/DDBJ whole genome shotgun (WGS) entry which is preliminary data.</text>
</comment>
<feature type="domain" description="SET" evidence="6">
    <location>
        <begin position="196"/>
        <end position="525"/>
    </location>
</feature>
<dbReference type="Pfam" id="PF01753">
    <property type="entry name" value="zf-MYND"/>
    <property type="match status" value="1"/>
</dbReference>
<dbReference type="SUPFAM" id="SSF144232">
    <property type="entry name" value="HIT/MYND zinc finger-like"/>
    <property type="match status" value="1"/>
</dbReference>
<feature type="compositionally biased region" description="Polar residues" evidence="5">
    <location>
        <begin position="143"/>
        <end position="162"/>
    </location>
</feature>
<evidence type="ECO:0000313" key="8">
    <source>
        <dbReference type="EMBL" id="KAG9325927.1"/>
    </source>
</evidence>
<dbReference type="Gene3D" id="6.10.140.2220">
    <property type="match status" value="1"/>
</dbReference>
<evidence type="ECO:0000259" key="6">
    <source>
        <dbReference type="PROSITE" id="PS50280"/>
    </source>
</evidence>
<name>A0A9P8CZT7_MORAP</name>
<keyword evidence="1" id="KW-0479">Metal-binding</keyword>
<dbReference type="InterPro" id="IPR002893">
    <property type="entry name" value="Znf_MYND"/>
</dbReference>
<dbReference type="GO" id="GO:0005634">
    <property type="term" value="C:nucleus"/>
    <property type="evidence" value="ECO:0007669"/>
    <property type="project" value="TreeGrafter"/>
</dbReference>
<evidence type="ECO:0000256" key="3">
    <source>
        <dbReference type="ARBA" id="ARBA00022833"/>
    </source>
</evidence>
<protein>
    <recommendedName>
        <fullName evidence="10">SET domain-containing protein</fullName>
    </recommendedName>
</protein>
<feature type="non-terminal residue" evidence="8">
    <location>
        <position position="1"/>
    </location>
</feature>